<comment type="caution">
    <text evidence="1">The sequence shown here is derived from an EMBL/GenBank/DDBJ whole genome shotgun (WGS) entry which is preliminary data.</text>
</comment>
<name>A0A8X6S3T9_TRICX</name>
<sequence length="71" mass="7920">MEVKTQFGNVMRLIQKLYPLETTTVDSLSSTERGGTFILTAVLDSSTTSNPKVGRTPDFIKSDRSIRKELI</sequence>
<evidence type="ECO:0000313" key="2">
    <source>
        <dbReference type="Proteomes" id="UP000887159"/>
    </source>
</evidence>
<gene>
    <name evidence="1" type="ORF">TNCV_4413761</name>
</gene>
<keyword evidence="2" id="KW-1185">Reference proteome</keyword>
<organism evidence="1 2">
    <name type="scientific">Trichonephila clavipes</name>
    <name type="common">Golden silk orbweaver</name>
    <name type="synonym">Nephila clavipes</name>
    <dbReference type="NCBI Taxonomy" id="2585209"/>
    <lineage>
        <taxon>Eukaryota</taxon>
        <taxon>Metazoa</taxon>
        <taxon>Ecdysozoa</taxon>
        <taxon>Arthropoda</taxon>
        <taxon>Chelicerata</taxon>
        <taxon>Arachnida</taxon>
        <taxon>Araneae</taxon>
        <taxon>Araneomorphae</taxon>
        <taxon>Entelegynae</taxon>
        <taxon>Araneoidea</taxon>
        <taxon>Nephilidae</taxon>
        <taxon>Trichonephila</taxon>
    </lineage>
</organism>
<dbReference type="EMBL" id="BMAU01021244">
    <property type="protein sequence ID" value="GFY04288.1"/>
    <property type="molecule type" value="Genomic_DNA"/>
</dbReference>
<dbReference type="Proteomes" id="UP000887159">
    <property type="component" value="Unassembled WGS sequence"/>
</dbReference>
<dbReference type="AlphaFoldDB" id="A0A8X6S3T9"/>
<reference evidence="1" key="1">
    <citation type="submission" date="2020-08" db="EMBL/GenBank/DDBJ databases">
        <title>Multicomponent nature underlies the extraordinary mechanical properties of spider dragline silk.</title>
        <authorList>
            <person name="Kono N."/>
            <person name="Nakamura H."/>
            <person name="Mori M."/>
            <person name="Yoshida Y."/>
            <person name="Ohtoshi R."/>
            <person name="Malay A.D."/>
            <person name="Moran D.A.P."/>
            <person name="Tomita M."/>
            <person name="Numata K."/>
            <person name="Arakawa K."/>
        </authorList>
    </citation>
    <scope>NUCLEOTIDE SEQUENCE</scope>
</reference>
<protein>
    <submittedName>
        <fullName evidence="1">Uncharacterized protein</fullName>
    </submittedName>
</protein>
<evidence type="ECO:0000313" key="1">
    <source>
        <dbReference type="EMBL" id="GFY04288.1"/>
    </source>
</evidence>
<accession>A0A8X6S3T9</accession>
<proteinExistence type="predicted"/>